<dbReference type="Gene3D" id="2.20.20.130">
    <property type="match status" value="1"/>
</dbReference>
<evidence type="ECO:0000256" key="3">
    <source>
        <dbReference type="ARBA" id="ARBA00022729"/>
    </source>
</evidence>
<keyword evidence="10" id="KW-1185">Reference proteome</keyword>
<name>A0A3N0BNW5_9SPHI</name>
<keyword evidence="5" id="KW-0998">Cell outer membrane</keyword>
<dbReference type="RefSeq" id="WP_123206969.1">
    <property type="nucleotide sequence ID" value="NZ_RBEE01000043.1"/>
</dbReference>
<organism evidence="9 10">
    <name type="scientific">Pedobacter jejuensis</name>
    <dbReference type="NCBI Taxonomy" id="1268550"/>
    <lineage>
        <taxon>Bacteria</taxon>
        <taxon>Pseudomonadati</taxon>
        <taxon>Bacteroidota</taxon>
        <taxon>Sphingobacteriia</taxon>
        <taxon>Sphingobacteriales</taxon>
        <taxon>Sphingobacteriaceae</taxon>
        <taxon>Pedobacter</taxon>
    </lineage>
</organism>
<reference evidence="9 10" key="1">
    <citation type="submission" date="2018-10" db="EMBL/GenBank/DDBJ databases">
        <title>Genome sequencing of Pedobacter jejuensis TNB23.</title>
        <authorList>
            <person name="Cho Y.-J."/>
            <person name="Cho A."/>
            <person name="Kim O.-S."/>
        </authorList>
    </citation>
    <scope>NUCLEOTIDE SEQUENCE [LARGE SCALE GENOMIC DNA]</scope>
    <source>
        <strain evidence="9 10">TNB23</strain>
    </source>
</reference>
<evidence type="ECO:0000256" key="5">
    <source>
        <dbReference type="ARBA" id="ARBA00023237"/>
    </source>
</evidence>
<dbReference type="InterPro" id="IPR011990">
    <property type="entry name" value="TPR-like_helical_dom_sf"/>
</dbReference>
<dbReference type="Pfam" id="PF14322">
    <property type="entry name" value="SusD-like_3"/>
    <property type="match status" value="1"/>
</dbReference>
<dbReference type="Pfam" id="PF07980">
    <property type="entry name" value="SusD_RagB"/>
    <property type="match status" value="1"/>
</dbReference>
<evidence type="ECO:0000256" key="4">
    <source>
        <dbReference type="ARBA" id="ARBA00023136"/>
    </source>
</evidence>
<dbReference type="Proteomes" id="UP000274046">
    <property type="component" value="Unassembled WGS sequence"/>
</dbReference>
<evidence type="ECO:0000256" key="2">
    <source>
        <dbReference type="ARBA" id="ARBA00006275"/>
    </source>
</evidence>
<dbReference type="EMBL" id="RBEE01000043">
    <property type="protein sequence ID" value="RNL50542.1"/>
    <property type="molecule type" value="Genomic_DNA"/>
</dbReference>
<feature type="signal peptide" evidence="6">
    <location>
        <begin position="1"/>
        <end position="20"/>
    </location>
</feature>
<accession>A0A3N0BNW5</accession>
<evidence type="ECO:0000259" key="7">
    <source>
        <dbReference type="Pfam" id="PF07980"/>
    </source>
</evidence>
<sequence length="469" mass="51917">MINKINKMLGVMLVSSMLFASCEKNIDLSPTDTISNETAITKYDDLDRAVVGAYSNIAYTQSLFVNTIMADEARWAIDNNARNYGLPHKWAFDAGAGDAQAAWANLYNVIDRVNRALAAYDAVAVSNTTQAAAKPRLKAELLAIRAFAHAELLRWFAPTYENNSLGVVIMLQSDILGKPQRSTFGQVMTQINADFAEADALMPSTFTDIFRITKPAISAMRARAALYAKDWANAKLYASQAIALKGTLATGAAYANIWRDSNTSETYFQLRRNSNTGSVRTLWTDDNTDVFFSPSYKLIDTYNTVTDVRYNAFILNDAAVPSSRERWKVNKYPGQDATNRFNNIKVFRVSEMYLILAEANAELNDLGGAATALNAVRAARITGYVNEVFAAKAALIDGILLERFKELAFEGHRFFDLRRRGLPVVRNDNDITSGAAIPKTLATNARNYILPLPQDELFANPAIQQNPGY</sequence>
<evidence type="ECO:0000256" key="1">
    <source>
        <dbReference type="ARBA" id="ARBA00004442"/>
    </source>
</evidence>
<gene>
    <name evidence="9" type="ORF">D7004_16700</name>
</gene>
<proteinExistence type="inferred from homology"/>
<keyword evidence="4" id="KW-0472">Membrane</keyword>
<dbReference type="SUPFAM" id="SSF48452">
    <property type="entry name" value="TPR-like"/>
    <property type="match status" value="1"/>
</dbReference>
<evidence type="ECO:0000259" key="8">
    <source>
        <dbReference type="Pfam" id="PF14322"/>
    </source>
</evidence>
<dbReference type="GO" id="GO:0009279">
    <property type="term" value="C:cell outer membrane"/>
    <property type="evidence" value="ECO:0007669"/>
    <property type="project" value="UniProtKB-SubCell"/>
</dbReference>
<dbReference type="InterPro" id="IPR012944">
    <property type="entry name" value="SusD_RagB_dom"/>
</dbReference>
<evidence type="ECO:0000256" key="6">
    <source>
        <dbReference type="SAM" id="SignalP"/>
    </source>
</evidence>
<keyword evidence="3 6" id="KW-0732">Signal</keyword>
<dbReference type="AlphaFoldDB" id="A0A3N0BNW5"/>
<evidence type="ECO:0000313" key="9">
    <source>
        <dbReference type="EMBL" id="RNL50542.1"/>
    </source>
</evidence>
<evidence type="ECO:0000313" key="10">
    <source>
        <dbReference type="Proteomes" id="UP000274046"/>
    </source>
</evidence>
<feature type="domain" description="SusD-like N-terminal" evidence="8">
    <location>
        <begin position="34"/>
        <end position="225"/>
    </location>
</feature>
<protein>
    <submittedName>
        <fullName evidence="9">RagB/SusD family nutrient uptake outer membrane protein</fullName>
    </submittedName>
</protein>
<dbReference type="Gene3D" id="1.25.40.390">
    <property type="match status" value="1"/>
</dbReference>
<dbReference type="PROSITE" id="PS51257">
    <property type="entry name" value="PROKAR_LIPOPROTEIN"/>
    <property type="match status" value="1"/>
</dbReference>
<feature type="chain" id="PRO_5018047233" evidence="6">
    <location>
        <begin position="21"/>
        <end position="469"/>
    </location>
</feature>
<dbReference type="Gene3D" id="1.25.40.900">
    <property type="match status" value="1"/>
</dbReference>
<comment type="subcellular location">
    <subcellularLocation>
        <location evidence="1">Cell outer membrane</location>
    </subcellularLocation>
</comment>
<feature type="domain" description="RagB/SusD" evidence="7">
    <location>
        <begin position="335"/>
        <end position="469"/>
    </location>
</feature>
<dbReference type="InterPro" id="IPR033985">
    <property type="entry name" value="SusD-like_N"/>
</dbReference>
<dbReference type="OrthoDB" id="630434at2"/>
<comment type="caution">
    <text evidence="9">The sequence shown here is derived from an EMBL/GenBank/DDBJ whole genome shotgun (WGS) entry which is preliminary data.</text>
</comment>
<comment type="similarity">
    <text evidence="2">Belongs to the SusD family.</text>
</comment>